<dbReference type="Pfam" id="PF00582">
    <property type="entry name" value="Usp"/>
    <property type="match status" value="1"/>
</dbReference>
<accession>A0A562T609</accession>
<dbReference type="OrthoDB" id="1522996at2"/>
<gene>
    <name evidence="3" type="ORF">LX66_3074</name>
</gene>
<comment type="caution">
    <text evidence="3">The sequence shown here is derived from an EMBL/GenBank/DDBJ whole genome shotgun (WGS) entry which is preliminary data.</text>
</comment>
<evidence type="ECO:0000313" key="4">
    <source>
        <dbReference type="Proteomes" id="UP000316778"/>
    </source>
</evidence>
<keyword evidence="4" id="KW-1185">Reference proteome</keyword>
<proteinExistence type="inferred from homology"/>
<organism evidence="3 4">
    <name type="scientific">Chitinophaga japonensis</name>
    <name type="common">Flexibacter japonensis</name>
    <dbReference type="NCBI Taxonomy" id="104662"/>
    <lineage>
        <taxon>Bacteria</taxon>
        <taxon>Pseudomonadati</taxon>
        <taxon>Bacteroidota</taxon>
        <taxon>Chitinophagia</taxon>
        <taxon>Chitinophagales</taxon>
        <taxon>Chitinophagaceae</taxon>
        <taxon>Chitinophaga</taxon>
    </lineage>
</organism>
<name>A0A562T609_CHIJA</name>
<dbReference type="Proteomes" id="UP000316778">
    <property type="component" value="Unassembled WGS sequence"/>
</dbReference>
<evidence type="ECO:0000256" key="1">
    <source>
        <dbReference type="ARBA" id="ARBA00008791"/>
    </source>
</evidence>
<feature type="domain" description="UspA" evidence="2">
    <location>
        <begin position="155"/>
        <end position="282"/>
    </location>
</feature>
<dbReference type="EMBL" id="VLLG01000003">
    <property type="protein sequence ID" value="TWI88981.1"/>
    <property type="molecule type" value="Genomic_DNA"/>
</dbReference>
<comment type="similarity">
    <text evidence="1">Belongs to the universal stress protein A family.</text>
</comment>
<dbReference type="CDD" id="cd00293">
    <property type="entry name" value="USP-like"/>
    <property type="match status" value="1"/>
</dbReference>
<sequence length="294" mass="32662">MSATHIHRRQHVLVGLDLSEMDQALIRYTGLLEQWLPPAHITFLHNIKLGQLPPELKTPARLAQITQTLEQKLQEQITAIHAPACPYKVMVTVDEFSELAFTREVKRKEAGLVILGNKQYLEGSGGLNQKLLRMLPAAVLLVPETFRGRPLQVVQAIDFSKYTPVILQWGRAMEAFPPPEGALRFHPVYVSKMSYHFFPLLSDGEIADSLKQDEAARRKKWAAHFPGYPPLQIISVHEKSIATALLEYAGGISADMVIMGVKGATSLTNLFMGSVANEMVQRETSVCLLMVGSA</sequence>
<dbReference type="PRINTS" id="PR01438">
    <property type="entry name" value="UNVRSLSTRESS"/>
</dbReference>
<evidence type="ECO:0000259" key="2">
    <source>
        <dbReference type="Pfam" id="PF00582"/>
    </source>
</evidence>
<dbReference type="AlphaFoldDB" id="A0A562T609"/>
<dbReference type="RefSeq" id="WP_145714969.1">
    <property type="nucleotide sequence ID" value="NZ_BAAAFY010000001.1"/>
</dbReference>
<protein>
    <submittedName>
        <fullName evidence="3">Universal stress protein family protein</fullName>
    </submittedName>
</protein>
<dbReference type="SUPFAM" id="SSF52402">
    <property type="entry name" value="Adenine nucleotide alpha hydrolases-like"/>
    <property type="match status" value="2"/>
</dbReference>
<evidence type="ECO:0000313" key="3">
    <source>
        <dbReference type="EMBL" id="TWI88981.1"/>
    </source>
</evidence>
<reference evidence="3 4" key="1">
    <citation type="journal article" date="2013" name="Stand. Genomic Sci.">
        <title>Genomic Encyclopedia of Type Strains, Phase I: The one thousand microbial genomes (KMG-I) project.</title>
        <authorList>
            <person name="Kyrpides N.C."/>
            <person name="Woyke T."/>
            <person name="Eisen J.A."/>
            <person name="Garrity G."/>
            <person name="Lilburn T.G."/>
            <person name="Beck B.J."/>
            <person name="Whitman W.B."/>
            <person name="Hugenholtz P."/>
            <person name="Klenk H.P."/>
        </authorList>
    </citation>
    <scope>NUCLEOTIDE SEQUENCE [LARGE SCALE GENOMIC DNA]</scope>
    <source>
        <strain evidence="3 4">DSM 13484</strain>
    </source>
</reference>
<dbReference type="Gene3D" id="3.40.50.12370">
    <property type="match status" value="1"/>
</dbReference>
<dbReference type="InterPro" id="IPR006016">
    <property type="entry name" value="UspA"/>
</dbReference>
<dbReference type="InterPro" id="IPR006015">
    <property type="entry name" value="Universal_stress_UspA"/>
</dbReference>